<gene>
    <name evidence="2" type="ORF">RIB2604_01602570</name>
</gene>
<reference evidence="3" key="2">
    <citation type="submission" date="2016-02" db="EMBL/GenBank/DDBJ databases">
        <title>Genome sequencing of Aspergillus luchuensis NBRC 4314.</title>
        <authorList>
            <person name="Yamada O."/>
        </authorList>
    </citation>
    <scope>NUCLEOTIDE SEQUENCE [LARGE SCALE GENOMIC DNA]</scope>
    <source>
        <strain evidence="3">RIB 2604</strain>
    </source>
</reference>
<accession>A0A146FBJ3</accession>
<proteinExistence type="predicted"/>
<dbReference type="EMBL" id="BCWF01000016">
    <property type="protein sequence ID" value="GAT22841.1"/>
    <property type="molecule type" value="Genomic_DNA"/>
</dbReference>
<name>A0A146FBJ3_ASPKA</name>
<dbReference type="Proteomes" id="UP000075230">
    <property type="component" value="Unassembled WGS sequence"/>
</dbReference>
<protein>
    <submittedName>
        <fullName evidence="2">Integral membrane protein</fullName>
    </submittedName>
</protein>
<dbReference type="AlphaFoldDB" id="A0A146FBJ3"/>
<evidence type="ECO:0000256" key="1">
    <source>
        <dbReference type="SAM" id="MobiDB-lite"/>
    </source>
</evidence>
<evidence type="ECO:0000313" key="3">
    <source>
        <dbReference type="Proteomes" id="UP000075230"/>
    </source>
</evidence>
<sequence>MGQLRVEEIREEHRRLIRQLLGTRKSMGNKAILVGPGETRLSYFQTGENRHGGPSSGERARDGRQAAYISPEN</sequence>
<organism evidence="2 3">
    <name type="scientific">Aspergillus kawachii</name>
    <name type="common">White koji mold</name>
    <name type="synonym">Aspergillus awamori var. kawachi</name>
    <dbReference type="NCBI Taxonomy" id="1069201"/>
    <lineage>
        <taxon>Eukaryota</taxon>
        <taxon>Fungi</taxon>
        <taxon>Dikarya</taxon>
        <taxon>Ascomycota</taxon>
        <taxon>Pezizomycotina</taxon>
        <taxon>Eurotiomycetes</taxon>
        <taxon>Eurotiomycetidae</taxon>
        <taxon>Eurotiales</taxon>
        <taxon>Aspergillaceae</taxon>
        <taxon>Aspergillus</taxon>
        <taxon>Aspergillus subgen. Circumdati</taxon>
    </lineage>
</organism>
<reference evidence="2 3" key="1">
    <citation type="journal article" date="2016" name="DNA Res.">
        <title>Genome sequence of Aspergillus luchuensis NBRC 4314.</title>
        <authorList>
            <person name="Yamada O."/>
            <person name="Machida M."/>
            <person name="Hosoyama A."/>
            <person name="Goto M."/>
            <person name="Takahashi T."/>
            <person name="Futagami T."/>
            <person name="Yamagata Y."/>
            <person name="Takeuchi M."/>
            <person name="Kobayashi T."/>
            <person name="Koike H."/>
            <person name="Abe K."/>
            <person name="Asai K."/>
            <person name="Arita M."/>
            <person name="Fujita N."/>
            <person name="Fukuda K."/>
            <person name="Higa K."/>
            <person name="Horikawa H."/>
            <person name="Ishikawa T."/>
            <person name="Jinno K."/>
            <person name="Kato Y."/>
            <person name="Kirimura K."/>
            <person name="Mizutani O."/>
            <person name="Nakasone K."/>
            <person name="Sano M."/>
            <person name="Shiraishi Y."/>
            <person name="Tsukahara M."/>
            <person name="Gomi K."/>
        </authorList>
    </citation>
    <scope>NUCLEOTIDE SEQUENCE [LARGE SCALE GENOMIC DNA]</scope>
    <source>
        <strain evidence="2 3">RIB 2604</strain>
    </source>
</reference>
<evidence type="ECO:0000313" key="2">
    <source>
        <dbReference type="EMBL" id="GAT22841.1"/>
    </source>
</evidence>
<feature type="region of interest" description="Disordered" evidence="1">
    <location>
        <begin position="44"/>
        <end position="73"/>
    </location>
</feature>
<comment type="caution">
    <text evidence="2">The sequence shown here is derived from an EMBL/GenBank/DDBJ whole genome shotgun (WGS) entry which is preliminary data.</text>
</comment>